<name>A0A217EVV6_ENTCL</name>
<dbReference type="EMBL" id="KY126370">
    <property type="protein sequence ID" value="ARB02472.1"/>
    <property type="molecule type" value="Genomic_DNA"/>
</dbReference>
<feature type="domain" description="DUF5983" evidence="1">
    <location>
        <begin position="96"/>
        <end position="188"/>
    </location>
</feature>
<reference evidence="2" key="1">
    <citation type="submission" date="2016-11" db="EMBL/GenBank/DDBJ databases">
        <title>Evolution of class 1 integrons: mobilization and dispersal via food-borne bacteria.</title>
        <authorList>
            <person name="Ghaly T.M."/>
            <person name="Chow L."/>
            <person name="Asher A.J."/>
            <person name="Waldron L.S."/>
            <person name="Gillings M.R."/>
        </authorList>
    </citation>
    <scope>NUCLEOTIDE SEQUENCE</scope>
    <source>
        <strain evidence="2">MN201516</strain>
        <plasmid evidence="2">pOP-I</plasmid>
    </source>
</reference>
<dbReference type="InterPro" id="IPR046025">
    <property type="entry name" value="DUF5983"/>
</dbReference>
<geneLocation type="plasmid" evidence="2">
    <name>pOP-I</name>
</geneLocation>
<keyword evidence="2" id="KW-0614">Plasmid</keyword>
<sequence length="188" mass="21255">MPHYISHAPHGVTCIRLDNGDEALFVNGELIYSSKASELYPRIVASGLNLSTALSLPFKQLTAQVPDNPHWTWEDVTASLGWGQRIELNYKVLRSVLECSLSHITRRDSEILGELCHAEYESEWIHESDLGYIIRVDAVSYPLLALKRHGISKTARIVIYTAMIKADISMVHFTSWGEMLADVPTFEW</sequence>
<protein>
    <recommendedName>
        <fullName evidence="1">DUF5983 domain-containing protein</fullName>
    </recommendedName>
</protein>
<gene>
    <name evidence="2" type="ORF">MN006</name>
</gene>
<dbReference type="AlphaFoldDB" id="A0A217EVV6"/>
<accession>A0A217EVV6</accession>
<organism evidence="2">
    <name type="scientific">Enterobacter cloacae subsp. cloacae</name>
    <dbReference type="NCBI Taxonomy" id="336306"/>
    <lineage>
        <taxon>Bacteria</taxon>
        <taxon>Pseudomonadati</taxon>
        <taxon>Pseudomonadota</taxon>
        <taxon>Gammaproteobacteria</taxon>
        <taxon>Enterobacterales</taxon>
        <taxon>Enterobacteriaceae</taxon>
        <taxon>Enterobacter</taxon>
        <taxon>Enterobacter cloacae complex</taxon>
    </lineage>
</organism>
<dbReference type="RefSeq" id="WP_172689592.1">
    <property type="nucleotide sequence ID" value="NZ_KY126370.1"/>
</dbReference>
<proteinExistence type="predicted"/>
<dbReference type="Pfam" id="PF19419">
    <property type="entry name" value="DUF5983"/>
    <property type="match status" value="1"/>
</dbReference>
<evidence type="ECO:0000313" key="2">
    <source>
        <dbReference type="EMBL" id="ARB02472.1"/>
    </source>
</evidence>
<evidence type="ECO:0000259" key="1">
    <source>
        <dbReference type="Pfam" id="PF19419"/>
    </source>
</evidence>